<comment type="caution">
    <text evidence="1">The sequence shown here is derived from an EMBL/GenBank/DDBJ whole genome shotgun (WGS) entry which is preliminary data.</text>
</comment>
<keyword evidence="2" id="KW-1185">Reference proteome</keyword>
<feature type="non-terminal residue" evidence="1">
    <location>
        <position position="66"/>
    </location>
</feature>
<sequence length="66" mass="7614">MAKSRIRSTGHALGKRLKRRNGLWADERIAELQELERMTPPEGSEKEQEWLQACLSLEDEITTTAF</sequence>
<evidence type="ECO:0000313" key="1">
    <source>
        <dbReference type="EMBL" id="KAJ1725929.1"/>
    </source>
</evidence>
<name>A0A9W7Y8Y3_9FUNG</name>
<accession>A0A9W7Y8Y3</accession>
<reference evidence="1" key="1">
    <citation type="submission" date="2022-07" db="EMBL/GenBank/DDBJ databases">
        <title>Phylogenomic reconstructions and comparative analyses of Kickxellomycotina fungi.</title>
        <authorList>
            <person name="Reynolds N.K."/>
            <person name="Stajich J.E."/>
            <person name="Barry K."/>
            <person name="Grigoriev I.V."/>
            <person name="Crous P."/>
            <person name="Smith M.E."/>
        </authorList>
    </citation>
    <scope>NUCLEOTIDE SEQUENCE</scope>
    <source>
        <strain evidence="1">BCRC 34381</strain>
    </source>
</reference>
<organism evidence="1 2">
    <name type="scientific">Coemansia biformis</name>
    <dbReference type="NCBI Taxonomy" id="1286918"/>
    <lineage>
        <taxon>Eukaryota</taxon>
        <taxon>Fungi</taxon>
        <taxon>Fungi incertae sedis</taxon>
        <taxon>Zoopagomycota</taxon>
        <taxon>Kickxellomycotina</taxon>
        <taxon>Kickxellomycetes</taxon>
        <taxon>Kickxellales</taxon>
        <taxon>Kickxellaceae</taxon>
        <taxon>Coemansia</taxon>
    </lineage>
</organism>
<proteinExistence type="predicted"/>
<gene>
    <name evidence="1" type="ORF">LPJ61_005538</name>
</gene>
<evidence type="ECO:0000313" key="2">
    <source>
        <dbReference type="Proteomes" id="UP001143981"/>
    </source>
</evidence>
<dbReference type="AlphaFoldDB" id="A0A9W7Y8Y3"/>
<protein>
    <submittedName>
        <fullName evidence="1">Uncharacterized protein</fullName>
    </submittedName>
</protein>
<dbReference type="EMBL" id="JANBOI010001892">
    <property type="protein sequence ID" value="KAJ1725929.1"/>
    <property type="molecule type" value="Genomic_DNA"/>
</dbReference>
<dbReference type="Proteomes" id="UP001143981">
    <property type="component" value="Unassembled WGS sequence"/>
</dbReference>